<name>A0A5B2W6V3_9PSEU</name>
<proteinExistence type="predicted"/>
<dbReference type="AlphaFoldDB" id="A0A5B2W6V3"/>
<evidence type="ECO:0000313" key="4">
    <source>
        <dbReference type="EMBL" id="KAA2245939.1"/>
    </source>
</evidence>
<feature type="compositionally biased region" description="Low complexity" evidence="1">
    <location>
        <begin position="611"/>
        <end position="622"/>
    </location>
</feature>
<reference evidence="4 5" key="2">
    <citation type="submission" date="2019-09" db="EMBL/GenBank/DDBJ databases">
        <authorList>
            <person name="Jin C."/>
        </authorList>
    </citation>
    <scope>NUCLEOTIDE SEQUENCE [LARGE SCALE GENOMIC DNA]</scope>
    <source>
        <strain evidence="4 5">AN110305</strain>
    </source>
</reference>
<comment type="caution">
    <text evidence="4">The sequence shown here is derived from an EMBL/GenBank/DDBJ whole genome shotgun (WGS) entry which is preliminary data.</text>
</comment>
<feature type="transmembrane region" description="Helical" evidence="2">
    <location>
        <begin position="385"/>
        <end position="407"/>
    </location>
</feature>
<feature type="transmembrane region" description="Helical" evidence="2">
    <location>
        <begin position="412"/>
        <end position="430"/>
    </location>
</feature>
<sequence length="710" mass="71367">MSPNPDPPPGRAGAPTAAATGPRRRWRRLALLGLVVAFLGLSQPAAYADPHDAASVPANLRQYVPGTPEWTSSPWMTSPSCRDHGGDWSIYTQDVVKDTPALLQFFQPDFGGGDQGRSEEILAGYRDIAAQITVPEGYCVDQARQWAGPSGYKPFGFDWGNATADSHHHSNYECANNTGADNAPCGGFYLACSGAATAPQHQQCEAWNAFSDGYVTRVNAARSKANADHPGATHSDPNTEIKSPGEIMQDILDWATKHGMAQVVSFIVDGVTKLWAVFIKLAVGVTSPDLSGAGFTSVYNLVAGVALALAFLGWLATLATSWKQGRMQFSLFGGIKAVAGITLAGVGAILMLQLADQCTQSLAAAGGDLAHQADFTTSLAKSNPIVALIAGGIIALSIIFAIIFLVIHGPLVLMWALFGSVAAAGQVHPASSGWLAKWAGRLVAIAWVKFAMVAVFLLCQALMLPLNAGEDVVKQIVDVIQGLTLALLLVTTPWLLWELVEFVADRPGAAGSSAGRSGDLAAAGTSATTAAMGSAVSTMMSAVADLGRQFAGGTTSGQASGSSTGPGGASGGGAGGHDQQQSSPDPGSSGSSDGGAVRAAGGGGSGGAGGTDASTSSSAPGDGDAGAGEEAGDGGRQTGSGGSTRPPSGPSGDPASGTTTSDELPPANLGRVVARAPRTSKSPSASGGASGSTSGGRAAAGAAPPPIPPA</sequence>
<feature type="region of interest" description="Disordered" evidence="1">
    <location>
        <begin position="553"/>
        <end position="710"/>
    </location>
</feature>
<protein>
    <recommendedName>
        <fullName evidence="6">TrbL/VirB6 plasmid conjugal transfer protein</fullName>
    </recommendedName>
</protein>
<dbReference type="EMBL" id="VUOB01000158">
    <property type="protein sequence ID" value="KAA2245939.1"/>
    <property type="molecule type" value="Genomic_DNA"/>
</dbReference>
<feature type="transmembrane region" description="Helical" evidence="2">
    <location>
        <begin position="298"/>
        <end position="319"/>
    </location>
</feature>
<feature type="transmembrane region" description="Helical" evidence="2">
    <location>
        <begin position="331"/>
        <end position="352"/>
    </location>
</feature>
<keyword evidence="2" id="KW-1133">Transmembrane helix</keyword>
<dbReference type="Proteomes" id="UP000323454">
    <property type="component" value="Unassembled WGS sequence"/>
</dbReference>
<keyword evidence="3" id="KW-0732">Signal</keyword>
<reference evidence="4 5" key="1">
    <citation type="submission" date="2019-09" db="EMBL/GenBank/DDBJ databases">
        <title>Goodfellowia gen. nov., a new genus of the Pseudonocardineae related to Actinoalloteichus, containing Goodfellowia coeruleoviolacea gen. nov., comb. nov. gen. nov., comb. nov.</title>
        <authorList>
            <person name="Labeda D."/>
        </authorList>
    </citation>
    <scope>NUCLEOTIDE SEQUENCE [LARGE SCALE GENOMIC DNA]</scope>
    <source>
        <strain evidence="4 5">AN110305</strain>
    </source>
</reference>
<evidence type="ECO:0000313" key="5">
    <source>
        <dbReference type="Proteomes" id="UP000323454"/>
    </source>
</evidence>
<evidence type="ECO:0000256" key="1">
    <source>
        <dbReference type="SAM" id="MobiDB-lite"/>
    </source>
</evidence>
<keyword evidence="2" id="KW-0812">Transmembrane</keyword>
<evidence type="ECO:0000256" key="3">
    <source>
        <dbReference type="SAM" id="SignalP"/>
    </source>
</evidence>
<accession>A0A5B2W6V3</accession>
<dbReference type="OrthoDB" id="4513213at2"/>
<keyword evidence="5" id="KW-1185">Reference proteome</keyword>
<feature type="compositionally biased region" description="Low complexity" evidence="1">
    <location>
        <begin position="11"/>
        <end position="21"/>
    </location>
</feature>
<feature type="transmembrane region" description="Helical" evidence="2">
    <location>
        <begin position="442"/>
        <end position="464"/>
    </location>
</feature>
<organism evidence="4 5">
    <name type="scientific">Solihabitans fulvus</name>
    <dbReference type="NCBI Taxonomy" id="1892852"/>
    <lineage>
        <taxon>Bacteria</taxon>
        <taxon>Bacillati</taxon>
        <taxon>Actinomycetota</taxon>
        <taxon>Actinomycetes</taxon>
        <taxon>Pseudonocardiales</taxon>
        <taxon>Pseudonocardiaceae</taxon>
        <taxon>Solihabitans</taxon>
    </lineage>
</organism>
<feature type="chain" id="PRO_5022978293" description="TrbL/VirB6 plasmid conjugal transfer protein" evidence="3">
    <location>
        <begin position="49"/>
        <end position="710"/>
    </location>
</feature>
<feature type="region of interest" description="Disordered" evidence="1">
    <location>
        <begin position="1"/>
        <end position="21"/>
    </location>
</feature>
<feature type="compositionally biased region" description="Low complexity" evidence="1">
    <location>
        <begin position="577"/>
        <end position="599"/>
    </location>
</feature>
<feature type="compositionally biased region" description="Low complexity" evidence="1">
    <location>
        <begin position="643"/>
        <end position="662"/>
    </location>
</feature>
<feature type="compositionally biased region" description="Gly residues" evidence="1">
    <location>
        <begin position="600"/>
        <end position="610"/>
    </location>
</feature>
<evidence type="ECO:0000256" key="2">
    <source>
        <dbReference type="SAM" id="Phobius"/>
    </source>
</evidence>
<evidence type="ECO:0008006" key="6">
    <source>
        <dbReference type="Google" id="ProtNLM"/>
    </source>
</evidence>
<feature type="transmembrane region" description="Helical" evidence="2">
    <location>
        <begin position="476"/>
        <end position="497"/>
    </location>
</feature>
<dbReference type="RefSeq" id="WP_149855316.1">
    <property type="nucleotide sequence ID" value="NZ_VUOB01000158.1"/>
</dbReference>
<feature type="compositionally biased region" description="Low complexity" evidence="1">
    <location>
        <begin position="553"/>
        <end position="563"/>
    </location>
</feature>
<gene>
    <name evidence="4" type="ORF">F0L68_40980</name>
</gene>
<feature type="compositionally biased region" description="Pro residues" evidence="1">
    <location>
        <begin position="1"/>
        <end position="10"/>
    </location>
</feature>
<feature type="signal peptide" evidence="3">
    <location>
        <begin position="1"/>
        <end position="48"/>
    </location>
</feature>
<keyword evidence="2" id="KW-0472">Membrane</keyword>
<feature type="compositionally biased region" description="Gly residues" evidence="1">
    <location>
        <begin position="564"/>
        <end position="576"/>
    </location>
</feature>